<dbReference type="FunFam" id="1.25.40.990:FF:000001">
    <property type="entry name" value="26S proteasome non-ATPase regulatory subunit"/>
    <property type="match status" value="1"/>
</dbReference>
<sequence length="541" mass="61977">MDPQLTEVSQQFERFKAAFIRKDFDSCTNLLSQLKVLLTKFTSLPPLFENTPNAAQELTIARDIYEYAVVLSVKTEDQDSFERDFFQLKPYYVDARNRIQSSPQENLILGLNLLRLLVQNRIAEFHTELELLSSATLENPCIKHAVELEQSFMEGAYNRVLSARQTAPDETYVYFMDLLAKTIRDEIAGCSEKAYDHLSVSEGSKMLLFSSDQELLTYVNEEHPEWEVKDGLVVFQKAKETAPCKEIPSLQLINQTLSYARELERIVSTSLAIVLHQSSNHDELFMKQTLQFSETLKDLKNLRKQLYSAAEYFETSYGKEEHKETVIETLKEYAAKAVVNTVDHLGSVSDKFNSFLSDNSTHFSTTHLRLSSLEQRMRLCRDYMGKSGTHQHLLLFQYPRHHKRYFFPQQGRGTSFSAGDDSHRFKSAVRTTILENLPNTARKANKTGSFSFAPIIHNNINNRTPNKRTNSPMKFPLLRSGSLLKRSSSPSQPKKPPLPEPQRAISMSRNTEIVEIKQSSSRKGKKILMLKALMSMSKSRN</sequence>
<evidence type="ECO:0000256" key="3">
    <source>
        <dbReference type="SAM" id="MobiDB-lite"/>
    </source>
</evidence>
<feature type="compositionally biased region" description="Polar residues" evidence="3">
    <location>
        <begin position="505"/>
        <end position="519"/>
    </location>
</feature>
<dbReference type="InterPro" id="IPR000717">
    <property type="entry name" value="PCI_dom"/>
</dbReference>
<evidence type="ECO:0000313" key="5">
    <source>
        <dbReference type="EMBL" id="CAE6202211.1"/>
    </source>
</evidence>
<dbReference type="EMBL" id="LR999457">
    <property type="protein sequence ID" value="CAE6202211.1"/>
    <property type="molecule type" value="Genomic_DNA"/>
</dbReference>
<dbReference type="Gene3D" id="6.10.140.1620">
    <property type="match status" value="1"/>
</dbReference>
<dbReference type="InterPro" id="IPR006746">
    <property type="entry name" value="26S_Psome_Rpn12"/>
</dbReference>
<keyword evidence="6" id="KW-1185">Reference proteome</keyword>
<dbReference type="PANTHER" id="PTHR12387:SF0">
    <property type="entry name" value="26S PROTEASOME NON-ATPASE REGULATORY SUBUNIT 8"/>
    <property type="match status" value="1"/>
</dbReference>
<gene>
    <name evidence="5" type="ORF">AARE701A_LOCUS19872</name>
</gene>
<evidence type="ECO:0000259" key="4">
    <source>
        <dbReference type="PROSITE" id="PS50250"/>
    </source>
</evidence>
<comment type="similarity">
    <text evidence="1">Belongs to the proteasome subunit S14 family.</text>
</comment>
<keyword evidence="2" id="KW-0647">Proteasome</keyword>
<dbReference type="Gene3D" id="1.25.40.990">
    <property type="match status" value="1"/>
</dbReference>
<dbReference type="Proteomes" id="UP000682877">
    <property type="component" value="Chromosome 7"/>
</dbReference>
<dbReference type="Pfam" id="PF10075">
    <property type="entry name" value="CSN8_PSD8_EIF3K"/>
    <property type="match status" value="1"/>
</dbReference>
<feature type="region of interest" description="Disordered" evidence="3">
    <location>
        <begin position="483"/>
        <end position="524"/>
    </location>
</feature>
<dbReference type="PANTHER" id="PTHR12387">
    <property type="entry name" value="26S PROTEASOME NON-ATPASE REGULATORY SUBUNIT 8"/>
    <property type="match status" value="1"/>
</dbReference>
<feature type="domain" description="PCI" evidence="4">
    <location>
        <begin position="79"/>
        <end position="251"/>
    </location>
</feature>
<dbReference type="GO" id="GO:0008541">
    <property type="term" value="C:proteasome regulatory particle, lid subcomplex"/>
    <property type="evidence" value="ECO:0007669"/>
    <property type="project" value="TreeGrafter"/>
</dbReference>
<dbReference type="GO" id="GO:0005829">
    <property type="term" value="C:cytosol"/>
    <property type="evidence" value="ECO:0007669"/>
    <property type="project" value="TreeGrafter"/>
</dbReference>
<protein>
    <recommendedName>
        <fullName evidence="4">PCI domain-containing protein</fullName>
    </recommendedName>
</protein>
<organism evidence="5 6">
    <name type="scientific">Arabidopsis arenosa</name>
    <name type="common">Sand rock-cress</name>
    <name type="synonym">Cardaminopsis arenosa</name>
    <dbReference type="NCBI Taxonomy" id="38785"/>
    <lineage>
        <taxon>Eukaryota</taxon>
        <taxon>Viridiplantae</taxon>
        <taxon>Streptophyta</taxon>
        <taxon>Embryophyta</taxon>
        <taxon>Tracheophyta</taxon>
        <taxon>Spermatophyta</taxon>
        <taxon>Magnoliopsida</taxon>
        <taxon>eudicotyledons</taxon>
        <taxon>Gunneridae</taxon>
        <taxon>Pentapetalae</taxon>
        <taxon>rosids</taxon>
        <taxon>malvids</taxon>
        <taxon>Brassicales</taxon>
        <taxon>Brassicaceae</taxon>
        <taxon>Camelineae</taxon>
        <taxon>Arabidopsis</taxon>
    </lineage>
</organism>
<evidence type="ECO:0000256" key="1">
    <source>
        <dbReference type="ARBA" id="ARBA00009627"/>
    </source>
</evidence>
<dbReference type="PROSITE" id="PS50250">
    <property type="entry name" value="PCI"/>
    <property type="match status" value="1"/>
</dbReference>
<evidence type="ECO:0000256" key="2">
    <source>
        <dbReference type="ARBA" id="ARBA00022942"/>
    </source>
</evidence>
<proteinExistence type="inferred from homology"/>
<dbReference type="InterPro" id="IPR033464">
    <property type="entry name" value="CSN8_PSD8_EIF3K"/>
</dbReference>
<reference evidence="5" key="1">
    <citation type="submission" date="2021-01" db="EMBL/GenBank/DDBJ databases">
        <authorList>
            <person name="Bezrukov I."/>
        </authorList>
    </citation>
    <scope>NUCLEOTIDE SEQUENCE</scope>
</reference>
<dbReference type="GO" id="GO:0005634">
    <property type="term" value="C:nucleus"/>
    <property type="evidence" value="ECO:0007669"/>
    <property type="project" value="TreeGrafter"/>
</dbReference>
<dbReference type="GO" id="GO:0043161">
    <property type="term" value="P:proteasome-mediated ubiquitin-dependent protein catabolic process"/>
    <property type="evidence" value="ECO:0007669"/>
    <property type="project" value="TreeGrafter"/>
</dbReference>
<dbReference type="AlphaFoldDB" id="A0A8S2AYN7"/>
<name>A0A8S2AYN7_ARAAE</name>
<evidence type="ECO:0000313" key="6">
    <source>
        <dbReference type="Proteomes" id="UP000682877"/>
    </source>
</evidence>
<accession>A0A8S2AYN7</accession>
<feature type="compositionally biased region" description="Low complexity" evidence="3">
    <location>
        <begin position="483"/>
        <end position="492"/>
    </location>
</feature>